<feature type="coiled-coil region" evidence="1">
    <location>
        <begin position="129"/>
        <end position="170"/>
    </location>
</feature>
<evidence type="ECO:0000256" key="2">
    <source>
        <dbReference type="SAM" id="MobiDB-lite"/>
    </source>
</evidence>
<sequence length="414" mass="43449">MMNKKAIAAFAAGATLLAGFAMATPAFAGAKGDALADAVQIHEANKTLRESQRAVRTAEISLVKLQSAQAAAKTAYENAKTKFDAAKKAAEAAKKAVEDGLTAYLGKHVNDKDFDKTKATAEYKQSEEYKSLDKANTEAEAKLKDTDAEGKTLEKKAEDLKTALDAADAKVTAQTEAVAAAKAQVEANQRYLNALRGVNPGGETKPDQTKPGETKPDQTKPDQTKPVQNADPSKSAASAELMRTQVVLAEADATNKDAQEKFVKAKADFEAAKTQMAALDAQVKSAADREEALRVAGKTDTDAYKAAVIDLKAAQSKANAYRTHEYADAEKNFGEKSGKALLAATAYNTALVNYRAAFNKAVEVEASAVKGFADPNTLNPVSTDFPAASAAAKAEAKKVEAKAEAKAQAAAPAA</sequence>
<feature type="compositionally biased region" description="Basic and acidic residues" evidence="2">
    <location>
        <begin position="204"/>
        <end position="223"/>
    </location>
</feature>
<proteinExistence type="predicted"/>
<feature type="non-terminal residue" evidence="4">
    <location>
        <position position="414"/>
    </location>
</feature>
<evidence type="ECO:0008006" key="6">
    <source>
        <dbReference type="Google" id="ProtNLM"/>
    </source>
</evidence>
<reference evidence="4 5" key="1">
    <citation type="submission" date="2023-05" db="EMBL/GenBank/DDBJ databases">
        <title>Cataloging the Phylogenetic Diversity of Human Bladder Bacteria.</title>
        <authorList>
            <person name="Du J."/>
        </authorList>
    </citation>
    <scope>NUCLEOTIDE SEQUENCE [LARGE SCALE GENOMIC DNA]</scope>
    <source>
        <strain evidence="4 5">UMB9230</strain>
    </source>
</reference>
<feature type="chain" id="PRO_5044766587" description="Peptidase" evidence="3">
    <location>
        <begin position="24"/>
        <end position="414"/>
    </location>
</feature>
<dbReference type="AlphaFoldDB" id="A0ABD4ZF09"/>
<keyword evidence="3" id="KW-0732">Signal</keyword>
<feature type="region of interest" description="Disordered" evidence="2">
    <location>
        <begin position="194"/>
        <end position="237"/>
    </location>
</feature>
<evidence type="ECO:0000313" key="5">
    <source>
        <dbReference type="Proteomes" id="UP001240561"/>
    </source>
</evidence>
<comment type="caution">
    <text evidence="4">The sequence shown here is derived from an EMBL/GenBank/DDBJ whole genome shotgun (WGS) entry which is preliminary data.</text>
</comment>
<evidence type="ECO:0000256" key="3">
    <source>
        <dbReference type="SAM" id="SignalP"/>
    </source>
</evidence>
<protein>
    <recommendedName>
        <fullName evidence="6">Peptidase</fullName>
    </recommendedName>
</protein>
<gene>
    <name evidence="4" type="ORF">QP177_06825</name>
</gene>
<accession>A0ABD4ZF09</accession>
<organism evidence="4 5">
    <name type="scientific">Gardnerella vaginalis</name>
    <dbReference type="NCBI Taxonomy" id="2702"/>
    <lineage>
        <taxon>Bacteria</taxon>
        <taxon>Bacillati</taxon>
        <taxon>Actinomycetota</taxon>
        <taxon>Actinomycetes</taxon>
        <taxon>Bifidobacteriales</taxon>
        <taxon>Bifidobacteriaceae</taxon>
        <taxon>Gardnerella</taxon>
    </lineage>
</organism>
<feature type="signal peptide" evidence="3">
    <location>
        <begin position="1"/>
        <end position="23"/>
    </location>
</feature>
<dbReference type="EMBL" id="JASOGJ010000024">
    <property type="protein sequence ID" value="MDK6696266.1"/>
    <property type="molecule type" value="Genomic_DNA"/>
</dbReference>
<evidence type="ECO:0000313" key="4">
    <source>
        <dbReference type="EMBL" id="MDK6696266.1"/>
    </source>
</evidence>
<dbReference type="RefSeq" id="WP_285060877.1">
    <property type="nucleotide sequence ID" value="NZ_JASOGJ010000024.1"/>
</dbReference>
<name>A0ABD4ZF09_GARVA</name>
<feature type="compositionally biased region" description="Polar residues" evidence="2">
    <location>
        <begin position="225"/>
        <end position="236"/>
    </location>
</feature>
<keyword evidence="1" id="KW-0175">Coiled coil</keyword>
<feature type="coiled-coil region" evidence="1">
    <location>
        <begin position="248"/>
        <end position="289"/>
    </location>
</feature>
<dbReference type="Proteomes" id="UP001240561">
    <property type="component" value="Unassembled WGS sequence"/>
</dbReference>
<evidence type="ECO:0000256" key="1">
    <source>
        <dbReference type="SAM" id="Coils"/>
    </source>
</evidence>